<dbReference type="SUPFAM" id="SSF51735">
    <property type="entry name" value="NAD(P)-binding Rossmann-fold domains"/>
    <property type="match status" value="1"/>
</dbReference>
<accession>A0AAN8VU78</accession>
<dbReference type="PRINTS" id="PR00081">
    <property type="entry name" value="GDHRDH"/>
</dbReference>
<dbReference type="InterPro" id="IPR036291">
    <property type="entry name" value="NAD(P)-bd_dom_sf"/>
</dbReference>
<gene>
    <name evidence="2" type="ORF">RJ641_030669</name>
</gene>
<comment type="similarity">
    <text evidence="1">Belongs to the short-chain dehydrogenases/reductases (SDR) family.</text>
</comment>
<dbReference type="PANTHER" id="PTHR42820:SF16">
    <property type="entry name" value="SHORT-CHAIN DEHYDROGENASE REDUCTASE 3B"/>
    <property type="match status" value="1"/>
</dbReference>
<dbReference type="AlphaFoldDB" id="A0AAN8VU78"/>
<dbReference type="Pfam" id="PF13561">
    <property type="entry name" value="adh_short_C2"/>
    <property type="match status" value="1"/>
</dbReference>
<evidence type="ECO:0000313" key="3">
    <source>
        <dbReference type="Proteomes" id="UP001370490"/>
    </source>
</evidence>
<dbReference type="Gene3D" id="3.40.50.720">
    <property type="entry name" value="NAD(P)-binding Rossmann-like Domain"/>
    <property type="match status" value="1"/>
</dbReference>
<dbReference type="FunFam" id="3.40.50.720:FF:000084">
    <property type="entry name" value="Short-chain dehydrogenase reductase"/>
    <property type="match status" value="1"/>
</dbReference>
<dbReference type="EMBL" id="JBAMMX010000005">
    <property type="protein sequence ID" value="KAK6941138.1"/>
    <property type="molecule type" value="Genomic_DNA"/>
</dbReference>
<dbReference type="Proteomes" id="UP001370490">
    <property type="component" value="Unassembled WGS sequence"/>
</dbReference>
<keyword evidence="3" id="KW-1185">Reference proteome</keyword>
<evidence type="ECO:0000313" key="2">
    <source>
        <dbReference type="EMBL" id="KAK6941138.1"/>
    </source>
</evidence>
<reference evidence="2 3" key="1">
    <citation type="submission" date="2023-12" db="EMBL/GenBank/DDBJ databases">
        <title>A high-quality genome assembly for Dillenia turbinata (Dilleniales).</title>
        <authorList>
            <person name="Chanderbali A."/>
        </authorList>
    </citation>
    <scope>NUCLEOTIDE SEQUENCE [LARGE SCALE GENOMIC DNA]</scope>
    <source>
        <strain evidence="2">LSX21</strain>
        <tissue evidence="2">Leaf</tissue>
    </source>
</reference>
<protein>
    <submittedName>
        <fullName evidence="2">Uncharacterized protein</fullName>
    </submittedName>
</protein>
<dbReference type="InterPro" id="IPR002347">
    <property type="entry name" value="SDR_fam"/>
</dbReference>
<evidence type="ECO:0000256" key="1">
    <source>
        <dbReference type="ARBA" id="ARBA00006484"/>
    </source>
</evidence>
<organism evidence="2 3">
    <name type="scientific">Dillenia turbinata</name>
    <dbReference type="NCBI Taxonomy" id="194707"/>
    <lineage>
        <taxon>Eukaryota</taxon>
        <taxon>Viridiplantae</taxon>
        <taxon>Streptophyta</taxon>
        <taxon>Embryophyta</taxon>
        <taxon>Tracheophyta</taxon>
        <taxon>Spermatophyta</taxon>
        <taxon>Magnoliopsida</taxon>
        <taxon>eudicotyledons</taxon>
        <taxon>Gunneridae</taxon>
        <taxon>Pentapetalae</taxon>
        <taxon>Dilleniales</taxon>
        <taxon>Dilleniaceae</taxon>
        <taxon>Dillenia</taxon>
    </lineage>
</organism>
<sequence length="248" mass="25922">MHNPRLEGKVAIITGAASGIGEATARLFAENGAFVVIADIQDELVEETVSRAVQQYGGLHIMYSNAGILGQSRSILEMDMVDFDHTMAVNGRGTALAIKHAARAMVANQTRGSIICTASLSSMLSGSGPHAYTASKHALLGLVKSASTELGKYGIRVNCISPFGVATGMTRKLVDDDSAEKTTASMAILKGIRLKAKHVAEAALYLGSDDSTFVTGHNLVVDGGVSITGSDSLSFFRQLFFGPASPTS</sequence>
<dbReference type="PRINTS" id="PR00080">
    <property type="entry name" value="SDRFAMILY"/>
</dbReference>
<dbReference type="PANTHER" id="PTHR42820">
    <property type="entry name" value="SHORT-CHAIN DEHYDROGENASE REDUCTASE"/>
    <property type="match status" value="1"/>
</dbReference>
<comment type="caution">
    <text evidence="2">The sequence shown here is derived from an EMBL/GenBank/DDBJ whole genome shotgun (WGS) entry which is preliminary data.</text>
</comment>
<name>A0AAN8VU78_9MAGN</name>
<proteinExistence type="inferred from homology"/>